<evidence type="ECO:0000256" key="1">
    <source>
        <dbReference type="SAM" id="MobiDB-lite"/>
    </source>
</evidence>
<reference evidence="2 3" key="1">
    <citation type="journal article" date="2015" name="ISME J.">
        <title>Draft Genome Sequence of Streptomyces incarnatus NRRL8089, which Produces the Nucleoside Antibiotic Sinefungin.</title>
        <authorList>
            <person name="Oshima K."/>
            <person name="Hattori M."/>
            <person name="Shimizu H."/>
            <person name="Fukuda K."/>
            <person name="Nemoto M."/>
            <person name="Inagaki K."/>
            <person name="Tamura T."/>
        </authorList>
    </citation>
    <scope>NUCLEOTIDE SEQUENCE [LARGE SCALE GENOMIC DNA]</scope>
    <source>
        <strain evidence="2 3">NRRL 8089</strain>
    </source>
</reference>
<feature type="compositionally biased region" description="Basic residues" evidence="1">
    <location>
        <begin position="70"/>
        <end position="86"/>
    </location>
</feature>
<organism evidence="2 3">
    <name type="scientific">Streptomyces incarnatus</name>
    <dbReference type="NCBI Taxonomy" id="665007"/>
    <lineage>
        <taxon>Bacteria</taxon>
        <taxon>Bacillati</taxon>
        <taxon>Actinomycetota</taxon>
        <taxon>Actinomycetes</taxon>
        <taxon>Kitasatosporales</taxon>
        <taxon>Streptomycetaceae</taxon>
        <taxon>Streptomyces</taxon>
    </lineage>
</organism>
<dbReference type="Proteomes" id="UP000035366">
    <property type="component" value="Chromosome"/>
</dbReference>
<name>A0ABM5TDU6_9ACTN</name>
<evidence type="ECO:0000313" key="3">
    <source>
        <dbReference type="Proteomes" id="UP000035366"/>
    </source>
</evidence>
<accession>A0ABM5TDU6</accession>
<gene>
    <name evidence="2" type="ORF">ABB07_02835</name>
</gene>
<dbReference type="EMBL" id="CP011497">
    <property type="protein sequence ID" value="AKJ08996.1"/>
    <property type="molecule type" value="Genomic_DNA"/>
</dbReference>
<feature type="region of interest" description="Disordered" evidence="1">
    <location>
        <begin position="1"/>
        <end position="37"/>
    </location>
</feature>
<proteinExistence type="predicted"/>
<protein>
    <submittedName>
        <fullName evidence="2">Uncharacterized protein</fullName>
    </submittedName>
</protein>
<keyword evidence="3" id="KW-1185">Reference proteome</keyword>
<sequence>MTPRLTGRTGKATRPAPAGSARRLIPPMPSGSVLDPVNSSTTAVAPVPIGIAFATPPAETAWLVPGAGGVRRHRGALPAPRRRGRAARPGPFMLAGSALLPATVLPGRSLSRLGTTTTTGKA</sequence>
<feature type="region of interest" description="Disordered" evidence="1">
    <location>
        <begin position="69"/>
        <end position="90"/>
    </location>
</feature>
<evidence type="ECO:0000313" key="2">
    <source>
        <dbReference type="EMBL" id="AKJ08996.1"/>
    </source>
</evidence>